<organism evidence="1 2">
    <name type="scientific">Pseudoclavibacter helvolus</name>
    <dbReference type="NCBI Taxonomy" id="255205"/>
    <lineage>
        <taxon>Bacteria</taxon>
        <taxon>Bacillati</taxon>
        <taxon>Actinomycetota</taxon>
        <taxon>Actinomycetes</taxon>
        <taxon>Micrococcales</taxon>
        <taxon>Microbacteriaceae</taxon>
        <taxon>Pseudoclavibacter</taxon>
    </lineage>
</organism>
<dbReference type="RefSeq" id="WP_183626166.1">
    <property type="nucleotide sequence ID" value="NZ_JACHWJ010000005.1"/>
</dbReference>
<dbReference type="AlphaFoldDB" id="A0A7W4UQW9"/>
<name>A0A7W4UQW9_9MICO</name>
<proteinExistence type="predicted"/>
<dbReference type="Proteomes" id="UP000545286">
    <property type="component" value="Unassembled WGS sequence"/>
</dbReference>
<protein>
    <submittedName>
        <fullName evidence="1">Uncharacterized protein</fullName>
    </submittedName>
</protein>
<keyword evidence="2" id="KW-1185">Reference proteome</keyword>
<comment type="caution">
    <text evidence="1">The sequence shown here is derived from an EMBL/GenBank/DDBJ whole genome shotgun (WGS) entry which is preliminary data.</text>
</comment>
<evidence type="ECO:0000313" key="2">
    <source>
        <dbReference type="Proteomes" id="UP000545286"/>
    </source>
</evidence>
<gene>
    <name evidence="1" type="ORF">FHX72_003108</name>
</gene>
<accession>A0A7W4UQW9</accession>
<reference evidence="1 2" key="1">
    <citation type="submission" date="2020-08" db="EMBL/GenBank/DDBJ databases">
        <title>Sequencing the genomes of 1000 actinobacteria strains.</title>
        <authorList>
            <person name="Klenk H.-P."/>
        </authorList>
    </citation>
    <scope>NUCLEOTIDE SEQUENCE [LARGE SCALE GENOMIC DNA]</scope>
    <source>
        <strain evidence="1 2">DSM 20419</strain>
    </source>
</reference>
<sequence>MNHVLTTVTTSNPSSLLVTITPTSATTETGKPSLLHRIELRIALWLLLRNARRQEVALDHAEQGRRLANSAARARREHDALRAWCTQSMHH</sequence>
<evidence type="ECO:0000313" key="1">
    <source>
        <dbReference type="EMBL" id="MBB2958956.1"/>
    </source>
</evidence>
<dbReference type="EMBL" id="JACHWJ010000005">
    <property type="protein sequence ID" value="MBB2958956.1"/>
    <property type="molecule type" value="Genomic_DNA"/>
</dbReference>